<evidence type="ECO:0000313" key="2">
    <source>
        <dbReference type="EMBL" id="SIT05206.1"/>
    </source>
</evidence>
<organism evidence="2 3">
    <name type="scientific">Chryseobacterium ureilyticum</name>
    <dbReference type="NCBI Taxonomy" id="373668"/>
    <lineage>
        <taxon>Bacteria</taxon>
        <taxon>Pseudomonadati</taxon>
        <taxon>Bacteroidota</taxon>
        <taxon>Flavobacteriia</taxon>
        <taxon>Flavobacteriales</taxon>
        <taxon>Weeksellaceae</taxon>
        <taxon>Chryseobacterium group</taxon>
        <taxon>Chryseobacterium</taxon>
    </lineage>
</organism>
<dbReference type="AlphaFoldDB" id="A0A1N7P3T7"/>
<protein>
    <submittedName>
        <fullName evidence="2">Uncharacterized protein</fullName>
    </submittedName>
</protein>
<dbReference type="EMBL" id="FTOL01000004">
    <property type="protein sequence ID" value="SIT05206.1"/>
    <property type="molecule type" value="Genomic_DNA"/>
</dbReference>
<accession>A0A1N7P3T7</accession>
<sequence length="147" mass="17396">MKKSIRYLIFAIVLLGVAYWGFYSWRHKTSLGELITIEATFMQYACGDENDDAKVKKVSDPRYNLLLGKDINPESENSLDFFDFKDYFYDNRTDQHHMTYRLKGRLEINSKSGCDDFTPRFYVEEIERLDGTHQIIINKSNRSDRKL</sequence>
<evidence type="ECO:0000313" key="3">
    <source>
        <dbReference type="Proteomes" id="UP000186744"/>
    </source>
</evidence>
<reference evidence="3" key="1">
    <citation type="submission" date="2017-01" db="EMBL/GenBank/DDBJ databases">
        <authorList>
            <person name="Varghese N."/>
            <person name="Submissions S."/>
        </authorList>
    </citation>
    <scope>NUCLEOTIDE SEQUENCE [LARGE SCALE GENOMIC DNA]</scope>
    <source>
        <strain evidence="3">DSM 18017</strain>
    </source>
</reference>
<gene>
    <name evidence="2" type="ORF">SAMN05421786_104351</name>
</gene>
<dbReference type="Proteomes" id="UP000186744">
    <property type="component" value="Unassembled WGS sequence"/>
</dbReference>
<keyword evidence="1" id="KW-0472">Membrane</keyword>
<dbReference type="RefSeq" id="WP_076552581.1">
    <property type="nucleotide sequence ID" value="NZ_FTOL01000004.1"/>
</dbReference>
<name>A0A1N7P3T7_9FLAO</name>
<feature type="transmembrane region" description="Helical" evidence="1">
    <location>
        <begin position="7"/>
        <end position="25"/>
    </location>
</feature>
<keyword evidence="1" id="KW-1133">Transmembrane helix</keyword>
<dbReference type="STRING" id="373668.SAMN05421786_104351"/>
<proteinExistence type="predicted"/>
<keyword evidence="3" id="KW-1185">Reference proteome</keyword>
<keyword evidence="1" id="KW-0812">Transmembrane</keyword>
<evidence type="ECO:0000256" key="1">
    <source>
        <dbReference type="SAM" id="Phobius"/>
    </source>
</evidence>
<dbReference type="OrthoDB" id="1256921at2"/>